<evidence type="ECO:0000313" key="2">
    <source>
        <dbReference type="Proteomes" id="UP001156882"/>
    </source>
</evidence>
<comment type="caution">
    <text evidence="1">The sequence shown here is derived from an EMBL/GenBank/DDBJ whole genome shotgun (WGS) entry which is preliminary data.</text>
</comment>
<evidence type="ECO:0000313" key="1">
    <source>
        <dbReference type="EMBL" id="GLS21697.1"/>
    </source>
</evidence>
<dbReference type="RefSeq" id="WP_284314706.1">
    <property type="nucleotide sequence ID" value="NZ_BSPC01000053.1"/>
</dbReference>
<protein>
    <submittedName>
        <fullName evidence="1">Uncharacterized protein</fullName>
    </submittedName>
</protein>
<accession>A0ABQ6CQ16</accession>
<proteinExistence type="predicted"/>
<sequence>MTLIAPNAPTNFHRIDRPSQLLNRDKVITYCILSLRSYYVCGDRPTLCRGAQRTRAYDRPAAVLANAIASEREIDVLFPVGGEEGRIDANALRDLVRRIAAALQQSRHAARRTQEASLASHFDTEPAAENGSLEKNIGAFAHRESFVEVAASRVRQEPCQALRTSPFS</sequence>
<reference evidence="2" key="1">
    <citation type="journal article" date="2019" name="Int. J. Syst. Evol. Microbiol.">
        <title>The Global Catalogue of Microorganisms (GCM) 10K type strain sequencing project: providing services to taxonomists for standard genome sequencing and annotation.</title>
        <authorList>
            <consortium name="The Broad Institute Genomics Platform"/>
            <consortium name="The Broad Institute Genome Sequencing Center for Infectious Disease"/>
            <person name="Wu L."/>
            <person name="Ma J."/>
        </authorList>
    </citation>
    <scope>NUCLEOTIDE SEQUENCE [LARGE SCALE GENOMIC DNA]</scope>
    <source>
        <strain evidence="2">NBRC 101365</strain>
    </source>
</reference>
<organism evidence="1 2">
    <name type="scientific">Labrys miyagiensis</name>
    <dbReference type="NCBI Taxonomy" id="346912"/>
    <lineage>
        <taxon>Bacteria</taxon>
        <taxon>Pseudomonadati</taxon>
        <taxon>Pseudomonadota</taxon>
        <taxon>Alphaproteobacteria</taxon>
        <taxon>Hyphomicrobiales</taxon>
        <taxon>Xanthobacteraceae</taxon>
        <taxon>Labrys</taxon>
    </lineage>
</organism>
<gene>
    <name evidence="1" type="ORF">GCM10007874_47140</name>
</gene>
<dbReference type="Proteomes" id="UP001156882">
    <property type="component" value="Unassembled WGS sequence"/>
</dbReference>
<keyword evidence="2" id="KW-1185">Reference proteome</keyword>
<name>A0ABQ6CQ16_9HYPH</name>
<dbReference type="EMBL" id="BSPC01000053">
    <property type="protein sequence ID" value="GLS21697.1"/>
    <property type="molecule type" value="Genomic_DNA"/>
</dbReference>